<dbReference type="Proteomes" id="UP000186098">
    <property type="component" value="Unassembled WGS sequence"/>
</dbReference>
<dbReference type="RefSeq" id="WP_076364647.1">
    <property type="nucleotide sequence ID" value="NZ_FTOM01000002.1"/>
</dbReference>
<evidence type="ECO:0000256" key="3">
    <source>
        <dbReference type="ARBA" id="ARBA00022475"/>
    </source>
</evidence>
<sequence length="126" mass="13360">MFRFAPPRTRRRPDLTPMIDVVFLLLVFFMLVARFGVERHVPLVTGGAGAGEWTGPARLVDVAPGGALRLNGAAVAPADLPARLGALMAAPSDPVILRAREATLQDLVAAMDLLTAAGFTQLVLMD</sequence>
<dbReference type="Gene3D" id="3.30.420.270">
    <property type="match status" value="1"/>
</dbReference>
<evidence type="ECO:0000256" key="7">
    <source>
        <dbReference type="RuleBase" id="RU003879"/>
    </source>
</evidence>
<keyword evidence="3" id="KW-1003">Cell membrane</keyword>
<comment type="subcellular location">
    <subcellularLocation>
        <location evidence="1">Cell membrane</location>
        <topology evidence="1">Single-pass membrane protein</topology>
    </subcellularLocation>
    <subcellularLocation>
        <location evidence="7">Cell membrane</location>
        <topology evidence="7">Single-pass type II membrane protein</topology>
    </subcellularLocation>
</comment>
<evidence type="ECO:0000256" key="8">
    <source>
        <dbReference type="SAM" id="Phobius"/>
    </source>
</evidence>
<dbReference type="EMBL" id="FTOM01000002">
    <property type="protein sequence ID" value="SIS70266.1"/>
    <property type="molecule type" value="Genomic_DNA"/>
</dbReference>
<keyword evidence="7" id="KW-0813">Transport</keyword>
<gene>
    <name evidence="9" type="ORF">SAMN05421795_102701</name>
</gene>
<evidence type="ECO:0000256" key="2">
    <source>
        <dbReference type="ARBA" id="ARBA00005811"/>
    </source>
</evidence>
<dbReference type="OrthoDB" id="5456447at2"/>
<name>A0A1N7L8W3_9RHOB</name>
<dbReference type="AlphaFoldDB" id="A0A1N7L8W3"/>
<comment type="similarity">
    <text evidence="2 7">Belongs to the ExbD/TolR family.</text>
</comment>
<dbReference type="InterPro" id="IPR003400">
    <property type="entry name" value="ExbD"/>
</dbReference>
<proteinExistence type="inferred from homology"/>
<keyword evidence="7" id="KW-0653">Protein transport</keyword>
<dbReference type="GO" id="GO:0015031">
    <property type="term" value="P:protein transport"/>
    <property type="evidence" value="ECO:0007669"/>
    <property type="project" value="UniProtKB-KW"/>
</dbReference>
<dbReference type="Pfam" id="PF02472">
    <property type="entry name" value="ExbD"/>
    <property type="match status" value="1"/>
</dbReference>
<keyword evidence="5 8" id="KW-1133">Transmembrane helix</keyword>
<evidence type="ECO:0000256" key="6">
    <source>
        <dbReference type="ARBA" id="ARBA00023136"/>
    </source>
</evidence>
<evidence type="ECO:0000256" key="4">
    <source>
        <dbReference type="ARBA" id="ARBA00022692"/>
    </source>
</evidence>
<dbReference type="PANTHER" id="PTHR30558">
    <property type="entry name" value="EXBD MEMBRANE COMPONENT OF PMF-DRIVEN MACROMOLECULE IMPORT SYSTEM"/>
    <property type="match status" value="1"/>
</dbReference>
<dbReference type="STRING" id="407234.SAMN05421795_102701"/>
<organism evidence="9 10">
    <name type="scientific">Phaeovulum vinaykumarii</name>
    <dbReference type="NCBI Taxonomy" id="407234"/>
    <lineage>
        <taxon>Bacteria</taxon>
        <taxon>Pseudomonadati</taxon>
        <taxon>Pseudomonadota</taxon>
        <taxon>Alphaproteobacteria</taxon>
        <taxon>Rhodobacterales</taxon>
        <taxon>Paracoccaceae</taxon>
        <taxon>Phaeovulum</taxon>
    </lineage>
</organism>
<dbReference type="PANTHER" id="PTHR30558:SF3">
    <property type="entry name" value="BIOPOLYMER TRANSPORT PROTEIN EXBD-RELATED"/>
    <property type="match status" value="1"/>
</dbReference>
<feature type="transmembrane region" description="Helical" evidence="8">
    <location>
        <begin position="21"/>
        <end position="37"/>
    </location>
</feature>
<keyword evidence="10" id="KW-1185">Reference proteome</keyword>
<keyword evidence="6 8" id="KW-0472">Membrane</keyword>
<evidence type="ECO:0000256" key="1">
    <source>
        <dbReference type="ARBA" id="ARBA00004162"/>
    </source>
</evidence>
<dbReference type="GO" id="GO:0005886">
    <property type="term" value="C:plasma membrane"/>
    <property type="evidence" value="ECO:0007669"/>
    <property type="project" value="UniProtKB-SubCell"/>
</dbReference>
<protein>
    <submittedName>
        <fullName evidence="9">Biopolymer transport protein ExbD</fullName>
    </submittedName>
</protein>
<accession>A0A1N7L8W3</accession>
<reference evidence="10" key="1">
    <citation type="submission" date="2017-01" db="EMBL/GenBank/DDBJ databases">
        <authorList>
            <person name="Varghese N."/>
            <person name="Submissions S."/>
        </authorList>
    </citation>
    <scope>NUCLEOTIDE SEQUENCE [LARGE SCALE GENOMIC DNA]</scope>
    <source>
        <strain evidence="10">DSM 18714</strain>
    </source>
</reference>
<evidence type="ECO:0000313" key="10">
    <source>
        <dbReference type="Proteomes" id="UP000186098"/>
    </source>
</evidence>
<dbReference type="GO" id="GO:0022857">
    <property type="term" value="F:transmembrane transporter activity"/>
    <property type="evidence" value="ECO:0007669"/>
    <property type="project" value="InterPro"/>
</dbReference>
<evidence type="ECO:0000313" key="9">
    <source>
        <dbReference type="EMBL" id="SIS70266.1"/>
    </source>
</evidence>
<keyword evidence="4 7" id="KW-0812">Transmembrane</keyword>
<evidence type="ECO:0000256" key="5">
    <source>
        <dbReference type="ARBA" id="ARBA00022989"/>
    </source>
</evidence>